<gene>
    <name evidence="1" type="primary">TIM44</name>
    <name evidence="1" type="ORF">H2198_004227</name>
</gene>
<comment type="caution">
    <text evidence="1">The sequence shown here is derived from an EMBL/GenBank/DDBJ whole genome shotgun (WGS) entry which is preliminary data.</text>
</comment>
<dbReference type="EMBL" id="JAPDRQ010000062">
    <property type="protein sequence ID" value="KAJ9657581.1"/>
    <property type="molecule type" value="Genomic_DNA"/>
</dbReference>
<protein>
    <submittedName>
        <fullName evidence="1">Protein translocase subunit</fullName>
    </submittedName>
</protein>
<evidence type="ECO:0000313" key="1">
    <source>
        <dbReference type="EMBL" id="KAJ9657581.1"/>
    </source>
</evidence>
<organism evidence="1 2">
    <name type="scientific">Neophaeococcomyces mojaviensis</name>
    <dbReference type="NCBI Taxonomy" id="3383035"/>
    <lineage>
        <taxon>Eukaryota</taxon>
        <taxon>Fungi</taxon>
        <taxon>Dikarya</taxon>
        <taxon>Ascomycota</taxon>
        <taxon>Pezizomycotina</taxon>
        <taxon>Eurotiomycetes</taxon>
        <taxon>Chaetothyriomycetidae</taxon>
        <taxon>Chaetothyriales</taxon>
        <taxon>Chaetothyriales incertae sedis</taxon>
        <taxon>Neophaeococcomyces</taxon>
    </lineage>
</organism>
<accession>A0ACC3A9K4</accession>
<keyword evidence="2" id="KW-1185">Reference proteome</keyword>
<reference evidence="1" key="1">
    <citation type="submission" date="2022-10" db="EMBL/GenBank/DDBJ databases">
        <title>Culturing micro-colonial fungi from biological soil crusts in the Mojave desert and describing Neophaeococcomyces mojavensis, and introducing the new genera and species Taxawa tesnikishii.</title>
        <authorList>
            <person name="Kurbessoian T."/>
            <person name="Stajich J.E."/>
        </authorList>
    </citation>
    <scope>NUCLEOTIDE SEQUENCE</scope>
    <source>
        <strain evidence="1">JES_112</strain>
    </source>
</reference>
<dbReference type="Proteomes" id="UP001172386">
    <property type="component" value="Unassembled WGS sequence"/>
</dbReference>
<sequence>MITARRFPSVASRHYVTAFRSAASSQSSAYGRTAAYRRIAESSPPSLLATAHPQLLSSTHSSSVLYRSIHTSRILQQQAAKQQEPEEAIRDPPRQEGENNDKSEAKSDETASEGPASEKDGEGKKESPKDAPPPPPPHGDKTPWQVFRETWSSELKASKEWNESTKQLQGEVQEFRESEGVKKAGAAYEATVGRGTKVAGEALKGTAKAVGQGAAWTWNTTGVQAVRKGVNAAGRGVEQATRPIRETQAFKNIQEAVDDDSSSRYGGWAEKEERRRRREAREAKEGVRPVEKMEEDPDAGTNITLHKDAAWKEAWSKFKENSGLGQSMSSWRSTYEESENPFISTARSITDRISGFFAENETAMVIKKFREMDPRFQMEPFLRDMREYILPEVLDAYVKGDVEVLKLWLSAAQFQVYSALMEQYTKAGLKSDGRILDIRHVDILNARLLEPGEIPVFIITCRTQEVHVYRNKKTNQLAAGMEDRVQLVTYAIGVTRLPEEVNNPETRGWRLIELQKAGRDYI</sequence>
<name>A0ACC3A9K4_9EURO</name>
<evidence type="ECO:0000313" key="2">
    <source>
        <dbReference type="Proteomes" id="UP001172386"/>
    </source>
</evidence>
<proteinExistence type="predicted"/>